<dbReference type="GO" id="GO:0030170">
    <property type="term" value="F:pyridoxal phosphate binding"/>
    <property type="evidence" value="ECO:0007669"/>
    <property type="project" value="InterPro"/>
</dbReference>
<dbReference type="AlphaFoldDB" id="A0A6J6CEH3"/>
<organism evidence="3">
    <name type="scientific">freshwater metagenome</name>
    <dbReference type="NCBI Taxonomy" id="449393"/>
    <lineage>
        <taxon>unclassified sequences</taxon>
        <taxon>metagenomes</taxon>
        <taxon>ecological metagenomes</taxon>
    </lineage>
</organism>
<dbReference type="HAMAP" id="MF_02087">
    <property type="entry name" value="PLP_homeostasis"/>
    <property type="match status" value="1"/>
</dbReference>
<evidence type="ECO:0000313" key="3">
    <source>
        <dbReference type="EMBL" id="CAB4549762.1"/>
    </source>
</evidence>
<dbReference type="PANTHER" id="PTHR10146:SF14">
    <property type="entry name" value="PYRIDOXAL PHOSPHATE HOMEOSTASIS PROTEIN"/>
    <property type="match status" value="1"/>
</dbReference>
<dbReference type="NCBIfam" id="TIGR00044">
    <property type="entry name" value="YggS family pyridoxal phosphate-dependent enzyme"/>
    <property type="match status" value="1"/>
</dbReference>
<proteinExistence type="inferred from homology"/>
<evidence type="ECO:0000256" key="1">
    <source>
        <dbReference type="ARBA" id="ARBA00022898"/>
    </source>
</evidence>
<gene>
    <name evidence="3" type="ORF">UFOPK1541_00149</name>
</gene>
<dbReference type="SUPFAM" id="SSF51419">
    <property type="entry name" value="PLP-binding barrel"/>
    <property type="match status" value="1"/>
</dbReference>
<reference evidence="3" key="1">
    <citation type="submission" date="2020-05" db="EMBL/GenBank/DDBJ databases">
        <authorList>
            <person name="Chiriac C."/>
            <person name="Salcher M."/>
            <person name="Ghai R."/>
            <person name="Kavagutti S V."/>
        </authorList>
    </citation>
    <scope>NUCLEOTIDE SEQUENCE</scope>
</reference>
<sequence length="228" mass="24789">MTERSEFIAKSLSDVKSRIAAAANGAERNLADITLIAVTKTYPTSDAVILRDLGQVNFGENRTEEGAEKSLAVPGIWHFQGQVQSRKLREIAAWADVIHSLDQVSHIEKLARICTETSKEIKVFLQLSLDGAPDRGGVLEENLAQLAEVVANSESLQLLGLMCVPPVEYPHDAAFAEIAQIHQRFLTSFPEAKSLSAGMSSDFETAIAHGATHLRVGSEILGSRTYHP</sequence>
<dbReference type="Gene3D" id="3.20.20.10">
    <property type="entry name" value="Alanine racemase"/>
    <property type="match status" value="1"/>
</dbReference>
<dbReference type="CDD" id="cd00635">
    <property type="entry name" value="PLPDE_III_YBL036c_like"/>
    <property type="match status" value="1"/>
</dbReference>
<name>A0A6J6CEH3_9ZZZZ</name>
<dbReference type="EMBL" id="CAEZTA010000007">
    <property type="protein sequence ID" value="CAB4549762.1"/>
    <property type="molecule type" value="Genomic_DNA"/>
</dbReference>
<keyword evidence="1" id="KW-0663">Pyridoxal phosphate</keyword>
<dbReference type="PIRSF" id="PIRSF004848">
    <property type="entry name" value="YBL036c_PLPDEIII"/>
    <property type="match status" value="1"/>
</dbReference>
<evidence type="ECO:0000259" key="2">
    <source>
        <dbReference type="Pfam" id="PF01168"/>
    </source>
</evidence>
<dbReference type="InterPro" id="IPR001608">
    <property type="entry name" value="Ala_racemase_N"/>
</dbReference>
<dbReference type="PANTHER" id="PTHR10146">
    <property type="entry name" value="PROLINE SYNTHETASE CO-TRANSCRIBED BACTERIAL HOMOLOG PROTEIN"/>
    <property type="match status" value="1"/>
</dbReference>
<feature type="domain" description="Alanine racemase N-terminal" evidence="2">
    <location>
        <begin position="29"/>
        <end position="223"/>
    </location>
</feature>
<dbReference type="Pfam" id="PF01168">
    <property type="entry name" value="Ala_racemase_N"/>
    <property type="match status" value="1"/>
</dbReference>
<accession>A0A6J6CEH3</accession>
<dbReference type="InterPro" id="IPR029066">
    <property type="entry name" value="PLP-binding_barrel"/>
</dbReference>
<protein>
    <submittedName>
        <fullName evidence="3">Unannotated protein</fullName>
    </submittedName>
</protein>
<dbReference type="InterPro" id="IPR011078">
    <property type="entry name" value="PyrdxlP_homeostasis"/>
</dbReference>